<feature type="transmembrane region" description="Helical" evidence="6">
    <location>
        <begin position="353"/>
        <end position="374"/>
    </location>
</feature>
<evidence type="ECO:0000259" key="7">
    <source>
        <dbReference type="PROSITE" id="PS50850"/>
    </source>
</evidence>
<feature type="transmembrane region" description="Helical" evidence="6">
    <location>
        <begin position="316"/>
        <end position="341"/>
    </location>
</feature>
<dbReference type="Gene3D" id="1.20.1250.20">
    <property type="entry name" value="MFS general substrate transporter like domains"/>
    <property type="match status" value="2"/>
</dbReference>
<dbReference type="InterPro" id="IPR011701">
    <property type="entry name" value="MFS"/>
</dbReference>
<comment type="caution">
    <text evidence="8">The sequence shown here is derived from an EMBL/GenBank/DDBJ whole genome shotgun (WGS) entry which is preliminary data.</text>
</comment>
<feature type="domain" description="Major facilitator superfamily (MFS) profile" evidence="7">
    <location>
        <begin position="51"/>
        <end position="503"/>
    </location>
</feature>
<dbReference type="GO" id="GO:0022857">
    <property type="term" value="F:transmembrane transporter activity"/>
    <property type="evidence" value="ECO:0007669"/>
    <property type="project" value="InterPro"/>
</dbReference>
<accession>K0KTW4</accession>
<evidence type="ECO:0000256" key="5">
    <source>
        <dbReference type="ARBA" id="ARBA00023136"/>
    </source>
</evidence>
<evidence type="ECO:0000256" key="1">
    <source>
        <dbReference type="ARBA" id="ARBA00004141"/>
    </source>
</evidence>
<dbReference type="InterPro" id="IPR020846">
    <property type="entry name" value="MFS_dom"/>
</dbReference>
<feature type="transmembrane region" description="Helical" evidence="6">
    <location>
        <begin position="173"/>
        <end position="197"/>
    </location>
</feature>
<comment type="subcellular location">
    <subcellularLocation>
        <location evidence="1">Membrane</location>
        <topology evidence="1">Multi-pass membrane protein</topology>
    </subcellularLocation>
</comment>
<dbReference type="eggNOG" id="KOG0254">
    <property type="taxonomic scope" value="Eukaryota"/>
</dbReference>
<proteinExistence type="inferred from homology"/>
<feature type="transmembrane region" description="Helical" evidence="6">
    <location>
        <begin position="209"/>
        <end position="229"/>
    </location>
</feature>
<comment type="similarity">
    <text evidence="2">Belongs to the major facilitator superfamily.</text>
</comment>
<dbReference type="HOGENOM" id="CLU_000960_22_0_1"/>
<feature type="transmembrane region" description="Helical" evidence="6">
    <location>
        <begin position="381"/>
        <end position="401"/>
    </location>
</feature>
<feature type="transmembrane region" description="Helical" evidence="6">
    <location>
        <begin position="85"/>
        <end position="104"/>
    </location>
</feature>
<organism evidence="8 9">
    <name type="scientific">Wickerhamomyces ciferrii (strain ATCC 14091 / BCRC 22168 / CBS 111 / JCM 3599 / NBRC 0793 / NRRL Y-1031 F-60-10)</name>
    <name type="common">Yeast</name>
    <name type="synonym">Pichia ciferrii</name>
    <dbReference type="NCBI Taxonomy" id="1206466"/>
    <lineage>
        <taxon>Eukaryota</taxon>
        <taxon>Fungi</taxon>
        <taxon>Dikarya</taxon>
        <taxon>Ascomycota</taxon>
        <taxon>Saccharomycotina</taxon>
        <taxon>Saccharomycetes</taxon>
        <taxon>Phaffomycetales</taxon>
        <taxon>Wickerhamomycetaceae</taxon>
        <taxon>Wickerhamomyces</taxon>
    </lineage>
</organism>
<dbReference type="AlphaFoldDB" id="K0KTW4"/>
<keyword evidence="5 6" id="KW-0472">Membrane</keyword>
<dbReference type="InParanoid" id="K0KTW4"/>
<dbReference type="GO" id="GO:0005886">
    <property type="term" value="C:plasma membrane"/>
    <property type="evidence" value="ECO:0007669"/>
    <property type="project" value="TreeGrafter"/>
</dbReference>
<feature type="transmembrane region" description="Helical" evidence="6">
    <location>
        <begin position="250"/>
        <end position="271"/>
    </location>
</feature>
<sequence length="567" mass="64081">MSKDPNTIKTSEHEINEITIESPKTTEPTDISQILADSHDNILPFHKVIVVFLALASSLFLSFIDQSGLTISLPFIAKELNAQETISWAGTSSLIGQTTFMILFGRFSDIFSRKYVIILSILILALADLSCGFATKSYQFYIFRSFAGIGNGGIMSLSMMITSDIISLEQRGVYQGIMGSFVGLGNIAGPFLSSGFININLENLKCWRYFYYLIAPLLIIDAVLLWVFVPFTHHKQDFTKQLKQIDSWGFLSSSVSIIFFLIPISGGGSTFNWSSPLVISFFIISFISLIVFIIIELNFAKLPMIPIYLFHTKPSLTFLFSHNFFFGISYFGMLYYIPYYLQLIRGYSSIDSSKFLLCLTIPTMISSFIGGYEVSRSKRYWYVIWTGYILWTIGICLLSLWNEHSSIVPIIASLIISGFGVGCIFQPTLIALQAHSFRKDRAVVITIRNMLRGLGGCVGLSVSSTILSNFYIKKLNSSEGFKLFTKSEILNLEREIYTKFSLDLYTSKQIEFLKRIYMESLKNVFYLWIACIIYCLFTNATVRDHGLESIDGEKKSDEETSSNQEKA</sequence>
<evidence type="ECO:0000256" key="2">
    <source>
        <dbReference type="ARBA" id="ARBA00008335"/>
    </source>
</evidence>
<reference evidence="8 9" key="1">
    <citation type="journal article" date="2012" name="Eukaryot. Cell">
        <title>Draft genome sequence of Wickerhamomyces ciferrii NRRL Y-1031 F-60-10.</title>
        <authorList>
            <person name="Schneider J."/>
            <person name="Andrea H."/>
            <person name="Blom J."/>
            <person name="Jaenicke S."/>
            <person name="Ruckert C."/>
            <person name="Schorsch C."/>
            <person name="Szczepanowski R."/>
            <person name="Farwick M."/>
            <person name="Goesmann A."/>
            <person name="Puhler A."/>
            <person name="Schaffer S."/>
            <person name="Tauch A."/>
            <person name="Kohler T."/>
            <person name="Brinkrolf K."/>
        </authorList>
    </citation>
    <scope>NUCLEOTIDE SEQUENCE [LARGE SCALE GENOMIC DNA]</scope>
    <source>
        <strain evidence="9">ATCC 14091 / BCRC 22168 / CBS 111 / JCM 3599 / NBRC 0793 / NRRL Y-1031 F-60-10</strain>
    </source>
</reference>
<feature type="transmembrane region" description="Helical" evidence="6">
    <location>
        <begin position="48"/>
        <end position="65"/>
    </location>
</feature>
<dbReference type="InterPro" id="IPR036259">
    <property type="entry name" value="MFS_trans_sf"/>
</dbReference>
<dbReference type="Proteomes" id="UP000009328">
    <property type="component" value="Unassembled WGS sequence"/>
</dbReference>
<keyword evidence="9" id="KW-1185">Reference proteome</keyword>
<evidence type="ECO:0000256" key="4">
    <source>
        <dbReference type="ARBA" id="ARBA00022989"/>
    </source>
</evidence>
<feature type="transmembrane region" description="Helical" evidence="6">
    <location>
        <begin position="116"/>
        <end position="135"/>
    </location>
</feature>
<gene>
    <name evidence="8" type="ORF">BN7_5044</name>
</gene>
<name>K0KTW4_WICCF</name>
<evidence type="ECO:0000256" key="3">
    <source>
        <dbReference type="ARBA" id="ARBA00022692"/>
    </source>
</evidence>
<dbReference type="PANTHER" id="PTHR23501:SF78">
    <property type="entry name" value="MAJOR FACILITATOR SUPERFAMILY (MFS) PROFILE DOMAIN-CONTAINING PROTEIN-RELATED"/>
    <property type="match status" value="1"/>
</dbReference>
<evidence type="ECO:0000313" key="8">
    <source>
        <dbReference type="EMBL" id="CCH45462.1"/>
    </source>
</evidence>
<dbReference type="PROSITE" id="PS50850">
    <property type="entry name" value="MFS"/>
    <property type="match status" value="1"/>
</dbReference>
<dbReference type="SUPFAM" id="SSF103473">
    <property type="entry name" value="MFS general substrate transporter"/>
    <property type="match status" value="1"/>
</dbReference>
<feature type="transmembrane region" description="Helical" evidence="6">
    <location>
        <begin position="141"/>
        <end position="161"/>
    </location>
</feature>
<evidence type="ECO:0000256" key="6">
    <source>
        <dbReference type="SAM" id="Phobius"/>
    </source>
</evidence>
<dbReference type="EMBL" id="CAIF01000197">
    <property type="protein sequence ID" value="CCH45462.1"/>
    <property type="molecule type" value="Genomic_DNA"/>
</dbReference>
<evidence type="ECO:0000313" key="9">
    <source>
        <dbReference type="Proteomes" id="UP000009328"/>
    </source>
</evidence>
<feature type="transmembrane region" description="Helical" evidence="6">
    <location>
        <begin position="525"/>
        <end position="542"/>
    </location>
</feature>
<keyword evidence="4 6" id="KW-1133">Transmembrane helix</keyword>
<dbReference type="PANTHER" id="PTHR23501">
    <property type="entry name" value="MAJOR FACILITATOR SUPERFAMILY"/>
    <property type="match status" value="1"/>
</dbReference>
<keyword evidence="3 6" id="KW-0812">Transmembrane</keyword>
<feature type="transmembrane region" description="Helical" evidence="6">
    <location>
        <begin position="407"/>
        <end position="432"/>
    </location>
</feature>
<dbReference type="Pfam" id="PF07690">
    <property type="entry name" value="MFS_1"/>
    <property type="match status" value="1"/>
</dbReference>
<feature type="transmembrane region" description="Helical" evidence="6">
    <location>
        <begin position="453"/>
        <end position="472"/>
    </location>
</feature>
<protein>
    <submittedName>
        <fullName evidence="8">Transporter</fullName>
    </submittedName>
</protein>
<feature type="transmembrane region" description="Helical" evidence="6">
    <location>
        <begin position="277"/>
        <end position="295"/>
    </location>
</feature>